<protein>
    <submittedName>
        <fullName evidence="2">ABC transporter substrate-binding protein</fullName>
    </submittedName>
</protein>
<reference evidence="2" key="1">
    <citation type="submission" date="2020-08" db="EMBL/GenBank/DDBJ databases">
        <title>Genome public.</title>
        <authorList>
            <person name="Liu C."/>
            <person name="Sun Q."/>
        </authorList>
    </citation>
    <scope>NUCLEOTIDE SEQUENCE</scope>
    <source>
        <strain evidence="2">NSJ-15</strain>
    </source>
</reference>
<name>A0A8J6PC68_9FIRM</name>
<evidence type="ECO:0000313" key="2">
    <source>
        <dbReference type="EMBL" id="MBC8610748.1"/>
    </source>
</evidence>
<comment type="caution">
    <text evidence="2">The sequence shown here is derived from an EMBL/GenBank/DDBJ whole genome shotgun (WGS) entry which is preliminary data.</text>
</comment>
<dbReference type="RefSeq" id="WP_187536438.1">
    <property type="nucleotide sequence ID" value="NZ_JACRTL010000003.1"/>
</dbReference>
<feature type="signal peptide" evidence="1">
    <location>
        <begin position="1"/>
        <end position="18"/>
    </location>
</feature>
<dbReference type="Gene3D" id="3.40.190.10">
    <property type="entry name" value="Periplasmic binding protein-like II"/>
    <property type="match status" value="1"/>
</dbReference>
<proteinExistence type="predicted"/>
<dbReference type="PANTHER" id="PTHR43649">
    <property type="entry name" value="ARABINOSE-BINDING PROTEIN-RELATED"/>
    <property type="match status" value="1"/>
</dbReference>
<dbReference type="Pfam" id="PF13416">
    <property type="entry name" value="SBP_bac_8"/>
    <property type="match status" value="1"/>
</dbReference>
<dbReference type="EMBL" id="JACRTL010000003">
    <property type="protein sequence ID" value="MBC8610748.1"/>
    <property type="molecule type" value="Genomic_DNA"/>
</dbReference>
<evidence type="ECO:0000256" key="1">
    <source>
        <dbReference type="SAM" id="SignalP"/>
    </source>
</evidence>
<accession>A0A8J6PC68</accession>
<keyword evidence="3" id="KW-1185">Reference proteome</keyword>
<dbReference type="InterPro" id="IPR006059">
    <property type="entry name" value="SBP"/>
</dbReference>
<feature type="chain" id="PRO_5039214285" evidence="1">
    <location>
        <begin position="19"/>
        <end position="439"/>
    </location>
</feature>
<dbReference type="SUPFAM" id="SSF53850">
    <property type="entry name" value="Periplasmic binding protein-like II"/>
    <property type="match status" value="1"/>
</dbReference>
<dbReference type="CDD" id="cd14748">
    <property type="entry name" value="PBP2_UgpB"/>
    <property type="match status" value="1"/>
</dbReference>
<evidence type="ECO:0000313" key="3">
    <source>
        <dbReference type="Proteomes" id="UP000632659"/>
    </source>
</evidence>
<dbReference type="PANTHER" id="PTHR43649:SF12">
    <property type="entry name" value="DIACETYLCHITOBIOSE BINDING PROTEIN DASA"/>
    <property type="match status" value="1"/>
</dbReference>
<gene>
    <name evidence="2" type="ORF">H8702_06370</name>
</gene>
<dbReference type="InterPro" id="IPR050490">
    <property type="entry name" value="Bact_solute-bd_prot1"/>
</dbReference>
<sequence length="439" mass="47637">MKKLLTLLLAAAMTASFAGCTTTNANDQASSKGETASGEKKEITFLTYNLSIASQKDAVQELIDTFNAQSDTVQVTGVQTDVASLQTKVQSDYVAGNTFDVVQVGLNSVDYYVENYALSAFEDIAGQEAYDQHMEGFAEKAQTLGTYTDGKTYVLPYTFSTPMLYYNKDLFEKAGLDPEQPPKTWEEVKTYGVALKDSGTEGIQITATGDGTDWLIQAMIYSNGGEVLSEDKKTILFGEQPAVDAISVWQDLVLSGAHSNYTDTEAMEAFMAGNQGMLVVSAAMESGLISSAEAGGWELGAAGLPSFGDKEAVPTNSGSGLCIMSQDEEKAKAAWEFIQFVTSEEGYTIITSKMGYLPLRPAIIDDEKYLKSWAEEHPFVRTNLEQLERLHKWVGFPGLNSGQIATTLNQAVTECIFSDKDVEAVMKQAQSEAQDLLPN</sequence>
<keyword evidence="1" id="KW-0732">Signal</keyword>
<organism evidence="2 3">
    <name type="scientific">Massiliimalia timonensis</name>
    <dbReference type="NCBI Taxonomy" id="1987501"/>
    <lineage>
        <taxon>Bacteria</taxon>
        <taxon>Bacillati</taxon>
        <taxon>Bacillota</taxon>
        <taxon>Clostridia</taxon>
        <taxon>Eubacteriales</taxon>
        <taxon>Oscillospiraceae</taxon>
        <taxon>Massiliimalia</taxon>
    </lineage>
</organism>
<dbReference type="Proteomes" id="UP000632659">
    <property type="component" value="Unassembled WGS sequence"/>
</dbReference>
<dbReference type="AlphaFoldDB" id="A0A8J6PC68"/>
<dbReference type="PROSITE" id="PS51257">
    <property type="entry name" value="PROKAR_LIPOPROTEIN"/>
    <property type="match status" value="1"/>
</dbReference>